<evidence type="ECO:0000313" key="2">
    <source>
        <dbReference type="EMBL" id="RDZ04991.1"/>
    </source>
</evidence>
<keyword evidence="1" id="KW-0472">Membrane</keyword>
<dbReference type="Proteomes" id="UP000256519">
    <property type="component" value="Unassembled WGS sequence"/>
</dbReference>
<keyword evidence="1" id="KW-0812">Transmembrane</keyword>
<gene>
    <name evidence="2" type="ORF">C3744_30145</name>
</gene>
<feature type="transmembrane region" description="Helical" evidence="1">
    <location>
        <begin position="6"/>
        <end position="24"/>
    </location>
</feature>
<reference evidence="2 3" key="1">
    <citation type="journal article" date="2018" name="Appl. Environ. Microbiol.">
        <title>Antimicrobial susceptibility testing and tentative epidemiological cut-off values of five Bacillus species relevant for use as animal feed additives or for plant protection.</title>
        <authorList>
            <person name="Agerso Y."/>
            <person name="Stuer-Lauridsen B."/>
            <person name="Bjerre K."/>
            <person name="Jensen M.G."/>
            <person name="Johansen E."/>
            <person name="Bennedsen M."/>
            <person name="Brockmann E."/>
            <person name="Nielsen B."/>
        </authorList>
    </citation>
    <scope>NUCLEOTIDE SEQUENCE [LARGE SCALE GENOMIC DNA]</scope>
    <source>
        <strain evidence="2 3">CHCC20162</strain>
    </source>
</reference>
<keyword evidence="1" id="KW-1133">Transmembrane helix</keyword>
<proteinExistence type="predicted"/>
<dbReference type="RefSeq" id="WP_116079348.1">
    <property type="nucleotide sequence ID" value="NZ_CP187634.1"/>
</dbReference>
<protein>
    <submittedName>
        <fullName evidence="2">Uncharacterized protein</fullName>
    </submittedName>
</protein>
<comment type="caution">
    <text evidence="2">The sequence shown here is derived from an EMBL/GenBank/DDBJ whole genome shotgun (WGS) entry which is preliminary data.</text>
</comment>
<dbReference type="AlphaFoldDB" id="A0A3D8WSV4"/>
<evidence type="ECO:0000256" key="1">
    <source>
        <dbReference type="SAM" id="Phobius"/>
    </source>
</evidence>
<accession>A0A3D8WSV4</accession>
<sequence length="139" mass="16573">MKKWPWIMLSVGAILLVFMMNYFIDKRQQPSNMISSVSLTTSISPDKKNMVEVKKLYTQSTDYFDYEQKQKVDSVRMYYGQSGSMLNQYKELKGIHPSRIHDVDVYWKDNQHVIIDIINAKQQQKNKVKKRFNYHLTEL</sequence>
<organism evidence="2 3">
    <name type="scientific">Priestia megaterium</name>
    <name type="common">Bacillus megaterium</name>
    <dbReference type="NCBI Taxonomy" id="1404"/>
    <lineage>
        <taxon>Bacteria</taxon>
        <taxon>Bacillati</taxon>
        <taxon>Bacillota</taxon>
        <taxon>Bacilli</taxon>
        <taxon>Bacillales</taxon>
        <taxon>Bacillaceae</taxon>
        <taxon>Priestia</taxon>
    </lineage>
</organism>
<name>A0A3D8WSV4_PRIMG</name>
<evidence type="ECO:0000313" key="3">
    <source>
        <dbReference type="Proteomes" id="UP000256519"/>
    </source>
</evidence>
<dbReference type="EMBL" id="PQWM01000090">
    <property type="protein sequence ID" value="RDZ04991.1"/>
    <property type="molecule type" value="Genomic_DNA"/>
</dbReference>